<dbReference type="SUPFAM" id="SSF117018">
    <property type="entry name" value="ATP-dependent DNA ligase DNA-binding domain"/>
    <property type="match status" value="1"/>
</dbReference>
<evidence type="ECO:0000256" key="3">
    <source>
        <dbReference type="ARBA" id="ARBA00022741"/>
    </source>
</evidence>
<dbReference type="PANTHER" id="PTHR45674:SF4">
    <property type="entry name" value="DNA LIGASE 1"/>
    <property type="match status" value="1"/>
</dbReference>
<reference evidence="10" key="1">
    <citation type="journal article" date="2017" name="Plant J.">
        <title>The pomegranate (Punica granatum L.) genome and the genomics of punicalagin biosynthesis.</title>
        <authorList>
            <person name="Qin G."/>
            <person name="Xu C."/>
            <person name="Ming R."/>
            <person name="Tang H."/>
            <person name="Guyot R."/>
            <person name="Kramer E.M."/>
            <person name="Hu Y."/>
            <person name="Yi X."/>
            <person name="Qi Y."/>
            <person name="Xu X."/>
            <person name="Gao Z."/>
            <person name="Pan H."/>
            <person name="Jian J."/>
            <person name="Tian Y."/>
            <person name="Yue Z."/>
            <person name="Xu Y."/>
        </authorList>
    </citation>
    <scope>NUCLEOTIDE SEQUENCE [LARGE SCALE GENOMIC DNA]</scope>
    <source>
        <strain evidence="10">cv. Dabenzi</strain>
    </source>
</reference>
<gene>
    <name evidence="9" type="ORF">CDL15_Pgr025118</name>
</gene>
<dbReference type="GO" id="GO:0005634">
    <property type="term" value="C:nucleus"/>
    <property type="evidence" value="ECO:0007669"/>
    <property type="project" value="TreeGrafter"/>
</dbReference>
<keyword evidence="3" id="KW-0547">Nucleotide-binding</keyword>
<dbReference type="Gene3D" id="1.10.3260.10">
    <property type="entry name" value="DNA ligase, ATP-dependent, N-terminal domain"/>
    <property type="match status" value="1"/>
</dbReference>
<dbReference type="InterPro" id="IPR050191">
    <property type="entry name" value="ATP-dep_DNA_ligase"/>
</dbReference>
<evidence type="ECO:0000313" key="10">
    <source>
        <dbReference type="Proteomes" id="UP000197138"/>
    </source>
</evidence>
<organism evidence="9 10">
    <name type="scientific">Punica granatum</name>
    <name type="common">Pomegranate</name>
    <dbReference type="NCBI Taxonomy" id="22663"/>
    <lineage>
        <taxon>Eukaryota</taxon>
        <taxon>Viridiplantae</taxon>
        <taxon>Streptophyta</taxon>
        <taxon>Embryophyta</taxon>
        <taxon>Tracheophyta</taxon>
        <taxon>Spermatophyta</taxon>
        <taxon>Magnoliopsida</taxon>
        <taxon>eudicotyledons</taxon>
        <taxon>Gunneridae</taxon>
        <taxon>Pentapetalae</taxon>
        <taxon>rosids</taxon>
        <taxon>malvids</taxon>
        <taxon>Myrtales</taxon>
        <taxon>Lythraceae</taxon>
        <taxon>Punica</taxon>
    </lineage>
</organism>
<protein>
    <recommendedName>
        <fullName evidence="8">ATP-dependent DNA ligase family profile domain-containing protein</fullName>
    </recommendedName>
</protein>
<dbReference type="Pfam" id="PF04675">
    <property type="entry name" value="DNA_ligase_A_N"/>
    <property type="match status" value="1"/>
</dbReference>
<evidence type="ECO:0000313" key="9">
    <source>
        <dbReference type="EMBL" id="OWM68931.1"/>
    </source>
</evidence>
<dbReference type="GO" id="GO:0006273">
    <property type="term" value="P:lagging strand elongation"/>
    <property type="evidence" value="ECO:0007669"/>
    <property type="project" value="TreeGrafter"/>
</dbReference>
<dbReference type="SUPFAM" id="SSF56091">
    <property type="entry name" value="DNA ligase/mRNA capping enzyme, catalytic domain"/>
    <property type="match status" value="1"/>
</dbReference>
<evidence type="ECO:0000256" key="4">
    <source>
        <dbReference type="ARBA" id="ARBA00022763"/>
    </source>
</evidence>
<dbReference type="GO" id="GO:0006310">
    <property type="term" value="P:DNA recombination"/>
    <property type="evidence" value="ECO:0007669"/>
    <property type="project" value="UniProtKB-KW"/>
</dbReference>
<feature type="domain" description="ATP-dependent DNA ligase family profile" evidence="8">
    <location>
        <begin position="187"/>
        <end position="239"/>
    </location>
</feature>
<dbReference type="InterPro" id="IPR012308">
    <property type="entry name" value="DNA_ligase_ATP-dep_N"/>
</dbReference>
<accession>A0A218W9P2</accession>
<dbReference type="PANTHER" id="PTHR45674">
    <property type="entry name" value="DNA LIGASE 1/3 FAMILY MEMBER"/>
    <property type="match status" value="1"/>
</dbReference>
<dbReference type="GO" id="GO:0003910">
    <property type="term" value="F:DNA ligase (ATP) activity"/>
    <property type="evidence" value="ECO:0007669"/>
    <property type="project" value="InterPro"/>
</dbReference>
<dbReference type="Proteomes" id="UP000197138">
    <property type="component" value="Unassembled WGS sequence"/>
</dbReference>
<dbReference type="GO" id="GO:0003677">
    <property type="term" value="F:DNA binding"/>
    <property type="evidence" value="ECO:0007669"/>
    <property type="project" value="InterPro"/>
</dbReference>
<dbReference type="EMBL" id="MTKT01004939">
    <property type="protein sequence ID" value="OWM68931.1"/>
    <property type="molecule type" value="Genomic_DNA"/>
</dbReference>
<keyword evidence="2" id="KW-0436">Ligase</keyword>
<evidence type="ECO:0000256" key="7">
    <source>
        <dbReference type="ARBA" id="ARBA00023204"/>
    </source>
</evidence>
<evidence type="ECO:0000256" key="2">
    <source>
        <dbReference type="ARBA" id="ARBA00022598"/>
    </source>
</evidence>
<dbReference type="AlphaFoldDB" id="A0A218W9P2"/>
<dbReference type="GO" id="GO:0006281">
    <property type="term" value="P:DNA repair"/>
    <property type="evidence" value="ECO:0007669"/>
    <property type="project" value="UniProtKB-KW"/>
</dbReference>
<dbReference type="InterPro" id="IPR036599">
    <property type="entry name" value="DNA_ligase_N_sf"/>
</dbReference>
<dbReference type="InterPro" id="IPR012310">
    <property type="entry name" value="DNA_ligase_ATP-dep_cent"/>
</dbReference>
<evidence type="ECO:0000256" key="1">
    <source>
        <dbReference type="ARBA" id="ARBA00007572"/>
    </source>
</evidence>
<comment type="caution">
    <text evidence="9">The sequence shown here is derived from an EMBL/GenBank/DDBJ whole genome shotgun (WGS) entry which is preliminary data.</text>
</comment>
<keyword evidence="5" id="KW-0067">ATP-binding</keyword>
<dbReference type="Gene3D" id="3.30.1490.70">
    <property type="match status" value="1"/>
</dbReference>
<dbReference type="GO" id="GO:0005739">
    <property type="term" value="C:mitochondrion"/>
    <property type="evidence" value="ECO:0007669"/>
    <property type="project" value="TreeGrafter"/>
</dbReference>
<comment type="similarity">
    <text evidence="1">Belongs to the ATP-dependent DNA ligase family.</text>
</comment>
<dbReference type="PROSITE" id="PS50160">
    <property type="entry name" value="DNA_LIGASE_A3"/>
    <property type="match status" value="1"/>
</dbReference>
<dbReference type="GO" id="GO:0005524">
    <property type="term" value="F:ATP binding"/>
    <property type="evidence" value="ECO:0007669"/>
    <property type="project" value="UniProtKB-KW"/>
</dbReference>
<evidence type="ECO:0000259" key="8">
    <source>
        <dbReference type="PROSITE" id="PS50160"/>
    </source>
</evidence>
<name>A0A218W9P2_PUNGR</name>
<evidence type="ECO:0000256" key="6">
    <source>
        <dbReference type="ARBA" id="ARBA00023172"/>
    </source>
</evidence>
<keyword evidence="6" id="KW-0233">DNA recombination</keyword>
<evidence type="ECO:0000256" key="5">
    <source>
        <dbReference type="ARBA" id="ARBA00022840"/>
    </source>
</evidence>
<keyword evidence="7" id="KW-0234">DNA repair</keyword>
<sequence>MGVIACGFMRRKAKEAGKEGIVSWKFKNLLDRSDREWWDFMIAPAHEGLELGIGDASIIKALAKACGRTEELGDLGLVAKASRSSQSTMRKPDLLTVAKVFDTFRLIAKSTMVIYFSPYYAPSQKSHPQLIPGCCGCNTETLITTARKNVVMSEIKVDVCIFAFDYMLYFNGKPLIMEELKVRRECSCEGLIVKTLDRDATYEPSKQSLNWLKLKKDYMDTIGDSVDLVPIVAFHGRGNVLALVSLKQCLKKDLPVFAPKLSQSQRVSLSAFRLCFVSRKIKRQSKQHLQSK</sequence>
<proteinExistence type="inferred from homology"/>
<keyword evidence="4" id="KW-0227">DNA damage</keyword>